<dbReference type="Gene3D" id="1.10.510.10">
    <property type="entry name" value="Transferase(Phosphotransferase) domain 1"/>
    <property type="match status" value="1"/>
</dbReference>
<dbReference type="InterPro" id="IPR013210">
    <property type="entry name" value="LRR_N_plant-typ"/>
</dbReference>
<dbReference type="Proteomes" id="UP000653305">
    <property type="component" value="Unassembled WGS sequence"/>
</dbReference>
<dbReference type="InterPro" id="IPR003591">
    <property type="entry name" value="Leu-rich_rpt_typical-subtyp"/>
</dbReference>
<dbReference type="SMART" id="SM00369">
    <property type="entry name" value="LRR_TYP"/>
    <property type="match status" value="8"/>
</dbReference>
<evidence type="ECO:0000256" key="2">
    <source>
        <dbReference type="ARBA" id="ARBA00009592"/>
    </source>
</evidence>
<dbReference type="FunFam" id="3.30.200.20:FF:000295">
    <property type="entry name" value="probable LRR receptor-like serine/threonine-protein kinase IRK"/>
    <property type="match status" value="1"/>
</dbReference>
<keyword evidence="17" id="KW-0418">Kinase</keyword>
<dbReference type="InterPro" id="IPR001245">
    <property type="entry name" value="Ser-Thr/Tyr_kinase_cat_dom"/>
</dbReference>
<gene>
    <name evidence="17" type="ORF">PHJA_002585400</name>
</gene>
<dbReference type="Gene3D" id="3.30.200.20">
    <property type="entry name" value="Phosphorylase Kinase, domain 1"/>
    <property type="match status" value="1"/>
</dbReference>
<dbReference type="EMBL" id="BMAC01000940">
    <property type="protein sequence ID" value="GFQ04415.1"/>
    <property type="molecule type" value="Genomic_DNA"/>
</dbReference>
<dbReference type="InterPro" id="IPR017441">
    <property type="entry name" value="Protein_kinase_ATP_BS"/>
</dbReference>
<keyword evidence="4 14" id="KW-0812">Transmembrane</keyword>
<name>A0A830D7B8_9LAMI</name>
<comment type="subcellular location">
    <subcellularLocation>
        <location evidence="1">Membrane</location>
        <topology evidence="1">Single-pass type I membrane protein</topology>
    </subcellularLocation>
</comment>
<dbReference type="SUPFAM" id="SSF56112">
    <property type="entry name" value="Protein kinase-like (PK-like)"/>
    <property type="match status" value="1"/>
</dbReference>
<dbReference type="Pfam" id="PF13855">
    <property type="entry name" value="LRR_8"/>
    <property type="match status" value="2"/>
</dbReference>
<feature type="chain" id="PRO_5032927784" evidence="15">
    <location>
        <begin position="21"/>
        <end position="938"/>
    </location>
</feature>
<dbReference type="FunFam" id="3.80.10.10:FF:000095">
    <property type="entry name" value="LRR receptor-like serine/threonine-protein kinase GSO1"/>
    <property type="match status" value="1"/>
</dbReference>
<evidence type="ECO:0000256" key="13">
    <source>
        <dbReference type="PROSITE-ProRule" id="PRU10141"/>
    </source>
</evidence>
<evidence type="ECO:0000256" key="3">
    <source>
        <dbReference type="ARBA" id="ARBA00022614"/>
    </source>
</evidence>
<evidence type="ECO:0000256" key="9">
    <source>
        <dbReference type="ARBA" id="ARBA00022989"/>
    </source>
</evidence>
<dbReference type="PROSITE" id="PS50011">
    <property type="entry name" value="PROTEIN_KINASE_DOM"/>
    <property type="match status" value="1"/>
</dbReference>
<dbReference type="FunFam" id="1.10.510.10:FF:000267">
    <property type="entry name" value="probable LRR receptor-like serine/threonine-protein kinase IRK"/>
    <property type="match status" value="1"/>
</dbReference>
<evidence type="ECO:0000256" key="11">
    <source>
        <dbReference type="ARBA" id="ARBA00023170"/>
    </source>
</evidence>
<reference evidence="17" key="1">
    <citation type="submission" date="2020-07" db="EMBL/GenBank/DDBJ databases">
        <title>Ethylene signaling mediates host invasion by parasitic plants.</title>
        <authorList>
            <person name="Yoshida S."/>
        </authorList>
    </citation>
    <scope>NUCLEOTIDE SEQUENCE</scope>
    <source>
        <strain evidence="17">Okayama</strain>
    </source>
</reference>
<evidence type="ECO:0000256" key="10">
    <source>
        <dbReference type="ARBA" id="ARBA00023136"/>
    </source>
</evidence>
<dbReference type="AlphaFoldDB" id="A0A830D7B8"/>
<evidence type="ECO:0000256" key="8">
    <source>
        <dbReference type="ARBA" id="ARBA00022840"/>
    </source>
</evidence>
<dbReference type="Pfam" id="PF00560">
    <property type="entry name" value="LRR_1"/>
    <property type="match status" value="3"/>
</dbReference>
<dbReference type="GO" id="GO:0016020">
    <property type="term" value="C:membrane"/>
    <property type="evidence" value="ECO:0007669"/>
    <property type="project" value="UniProtKB-SubCell"/>
</dbReference>
<keyword evidence="9 14" id="KW-1133">Transmembrane helix</keyword>
<dbReference type="Pfam" id="PF07714">
    <property type="entry name" value="PK_Tyr_Ser-Thr"/>
    <property type="match status" value="1"/>
</dbReference>
<dbReference type="GO" id="GO:0051707">
    <property type="term" value="P:response to other organism"/>
    <property type="evidence" value="ECO:0007669"/>
    <property type="project" value="UniProtKB-ARBA"/>
</dbReference>
<dbReference type="InterPro" id="IPR032675">
    <property type="entry name" value="LRR_dom_sf"/>
</dbReference>
<evidence type="ECO:0000256" key="1">
    <source>
        <dbReference type="ARBA" id="ARBA00004479"/>
    </source>
</evidence>
<dbReference type="FunFam" id="3.80.10.10:FF:000275">
    <property type="entry name" value="Leucine-rich repeat receptor-like protein kinase"/>
    <property type="match status" value="1"/>
</dbReference>
<keyword evidence="3" id="KW-0433">Leucine-rich repeat</keyword>
<dbReference type="CDD" id="cd14066">
    <property type="entry name" value="STKc_IRAK"/>
    <property type="match status" value="1"/>
</dbReference>
<dbReference type="PROSITE" id="PS00107">
    <property type="entry name" value="PROTEIN_KINASE_ATP"/>
    <property type="match status" value="1"/>
</dbReference>
<proteinExistence type="inferred from homology"/>
<evidence type="ECO:0000256" key="4">
    <source>
        <dbReference type="ARBA" id="ARBA00022692"/>
    </source>
</evidence>
<evidence type="ECO:0000256" key="12">
    <source>
        <dbReference type="ARBA" id="ARBA00023180"/>
    </source>
</evidence>
<keyword evidence="17" id="KW-0808">Transferase</keyword>
<dbReference type="Gene3D" id="3.80.10.10">
    <property type="entry name" value="Ribonuclease Inhibitor"/>
    <property type="match status" value="4"/>
</dbReference>
<dbReference type="Pfam" id="PF08263">
    <property type="entry name" value="LRRNT_2"/>
    <property type="match status" value="1"/>
</dbReference>
<dbReference type="PANTHER" id="PTHR48010:SF19">
    <property type="entry name" value="PROTEIN KINASE DOMAIN-CONTAINING PROTEIN"/>
    <property type="match status" value="1"/>
</dbReference>
<dbReference type="Pfam" id="PF23598">
    <property type="entry name" value="LRR_14"/>
    <property type="match status" value="1"/>
</dbReference>
<protein>
    <submittedName>
        <fullName evidence="17">Probably inactive leucine-rich repeat receptor-like protein kinase at3g28040</fullName>
    </submittedName>
</protein>
<evidence type="ECO:0000256" key="15">
    <source>
        <dbReference type="SAM" id="SignalP"/>
    </source>
</evidence>
<keyword evidence="18" id="KW-1185">Reference proteome</keyword>
<dbReference type="GO" id="GO:0006952">
    <property type="term" value="P:defense response"/>
    <property type="evidence" value="ECO:0007669"/>
    <property type="project" value="UniProtKB-ARBA"/>
</dbReference>
<dbReference type="InterPro" id="IPR011009">
    <property type="entry name" value="Kinase-like_dom_sf"/>
</dbReference>
<dbReference type="OrthoDB" id="676979at2759"/>
<keyword evidence="12" id="KW-0325">Glycoprotein</keyword>
<dbReference type="GO" id="GO:0005524">
    <property type="term" value="F:ATP binding"/>
    <property type="evidence" value="ECO:0007669"/>
    <property type="project" value="UniProtKB-UniRule"/>
</dbReference>
<accession>A0A830D7B8</accession>
<feature type="signal peptide" evidence="15">
    <location>
        <begin position="1"/>
        <end position="20"/>
    </location>
</feature>
<feature type="transmembrane region" description="Helical" evidence="14">
    <location>
        <begin position="562"/>
        <end position="589"/>
    </location>
</feature>
<evidence type="ECO:0000256" key="5">
    <source>
        <dbReference type="ARBA" id="ARBA00022729"/>
    </source>
</evidence>
<dbReference type="PANTHER" id="PTHR48010">
    <property type="entry name" value="OS05G0588300 PROTEIN"/>
    <property type="match status" value="1"/>
</dbReference>
<keyword evidence="5 15" id="KW-0732">Signal</keyword>
<dbReference type="InterPro" id="IPR050994">
    <property type="entry name" value="At_inactive_RLKs"/>
</dbReference>
<evidence type="ECO:0000256" key="14">
    <source>
        <dbReference type="SAM" id="Phobius"/>
    </source>
</evidence>
<feature type="binding site" evidence="13">
    <location>
        <position position="676"/>
    </location>
    <ligand>
        <name>ATP</name>
        <dbReference type="ChEBI" id="CHEBI:30616"/>
    </ligand>
</feature>
<keyword evidence="6" id="KW-0677">Repeat</keyword>
<keyword evidence="10 14" id="KW-0472">Membrane</keyword>
<keyword evidence="11 17" id="KW-0675">Receptor</keyword>
<dbReference type="SUPFAM" id="SSF52058">
    <property type="entry name" value="L domain-like"/>
    <property type="match status" value="2"/>
</dbReference>
<evidence type="ECO:0000313" key="17">
    <source>
        <dbReference type="EMBL" id="GFQ04415.1"/>
    </source>
</evidence>
<keyword evidence="7 13" id="KW-0547">Nucleotide-binding</keyword>
<evidence type="ECO:0000256" key="6">
    <source>
        <dbReference type="ARBA" id="ARBA00022737"/>
    </source>
</evidence>
<keyword evidence="8 13" id="KW-0067">ATP-binding</keyword>
<evidence type="ECO:0000259" key="16">
    <source>
        <dbReference type="PROSITE" id="PS50011"/>
    </source>
</evidence>
<evidence type="ECO:0000256" key="7">
    <source>
        <dbReference type="ARBA" id="ARBA00022741"/>
    </source>
</evidence>
<comment type="similarity">
    <text evidence="2">Belongs to the RLP family.</text>
</comment>
<comment type="caution">
    <text evidence="17">The sequence shown here is derived from an EMBL/GenBank/DDBJ whole genome shotgun (WGS) entry which is preliminary data.</text>
</comment>
<feature type="domain" description="Protein kinase" evidence="16">
    <location>
        <begin position="647"/>
        <end position="921"/>
    </location>
</feature>
<dbReference type="InterPro" id="IPR055414">
    <property type="entry name" value="LRR_R13L4/SHOC2-like"/>
</dbReference>
<sequence length="938" mass="101268">MRSLLSVFLFICLSPFLVKSLNSTLNDDVLGLIVFKSDIEDPLNKLSTWNEDDVSPCKNWAGVKCNPNGVSELVLDGLGLSGKLGRGLLRLNFLQKLSLAKNNLTGSLSLNFSQLPYLRVLDLSENGLSGSIPSDFFSQCGSLRSISLDKNEFSGTIPDSLSSCSSLTSLSLSGNQFSGSLPLGIWSIPALGSLDLSDNLLGGEIPTGIEGLTNLSMISLRNNQFSGAVPDGIGNCDLLKSIDLSRNKLYGEIPNTMQKLSFCRDLVLSGNGFKSDVPEWIGEMRSLEVLDLSENSFSGKIPDSFANLQSLKILNVSENDLTGNIPSWLFRLGLEQVRVSGNGLSGTLDDAFALSTEDSQKKLVILDLSQNKFYGAIPAAVGDFGSLKFLSMATNSFVGNIPENIGLIKTLNILDLSENQLNGSIPSEIGELASLKSLYLAHNNIMGPISDSLANLSYLETVDLSFNKLSGTLPRQLSNLVNLKSFNISHNQLQGELPLGGFFNTIDSSSVSGNPLLCGAVLKNSCARDKVLPKPIVLDPNSTDPTNPNAINSPSFRRGKKVLSVSSLIAICAAIAIVVGVIFISVLNLRVRSTSGSRSVRSIAFSGGADDDDLSRSSPSSDGSSGKLVMFSGHNPDFRYTGAHALLDKDRELGRGGFGSVYRAGLGDGRSVAIKKLAVSSLIKSQEDFEMEVEKLGKVRDHANLVSLDGYYWTPSLQLLIYEFVPGGNLYKHLHESRSGGNYLSWNERFSIILGTAKGLAHLHKTNIIHYNLKSSNVMIDSTGEPKVADYGLARLLPMLDRYVLSSKIQSALGYMAPEFACKTVKITEKCDVYGFGALVLEIVTGKRPVEYMEDDVVVLCDMIRGALEEGIVEECVDGKLQGKFPVEEAIPVMKLGLICMSQVPSNRPDMAEVVNILELIRCPSERPDELGDYSPDC</sequence>
<dbReference type="GO" id="GO:0004674">
    <property type="term" value="F:protein serine/threonine kinase activity"/>
    <property type="evidence" value="ECO:0007669"/>
    <property type="project" value="UniProtKB-EC"/>
</dbReference>
<dbReference type="InterPro" id="IPR001611">
    <property type="entry name" value="Leu-rich_rpt"/>
</dbReference>
<organism evidence="17 18">
    <name type="scientific">Phtheirospermum japonicum</name>
    <dbReference type="NCBI Taxonomy" id="374723"/>
    <lineage>
        <taxon>Eukaryota</taxon>
        <taxon>Viridiplantae</taxon>
        <taxon>Streptophyta</taxon>
        <taxon>Embryophyta</taxon>
        <taxon>Tracheophyta</taxon>
        <taxon>Spermatophyta</taxon>
        <taxon>Magnoliopsida</taxon>
        <taxon>eudicotyledons</taxon>
        <taxon>Gunneridae</taxon>
        <taxon>Pentapetalae</taxon>
        <taxon>asterids</taxon>
        <taxon>lamiids</taxon>
        <taxon>Lamiales</taxon>
        <taxon>Orobanchaceae</taxon>
        <taxon>Orobanchaceae incertae sedis</taxon>
        <taxon>Phtheirospermum</taxon>
    </lineage>
</organism>
<dbReference type="InterPro" id="IPR000719">
    <property type="entry name" value="Prot_kinase_dom"/>
</dbReference>
<evidence type="ECO:0000313" key="18">
    <source>
        <dbReference type="Proteomes" id="UP000653305"/>
    </source>
</evidence>